<reference evidence="6" key="2">
    <citation type="journal article" date="2018" name="BMC Genomics">
        <title>Whole genome sequencing and function prediction of 133 gut anaerobes isolated from chicken caecum in pure cultures.</title>
        <authorList>
            <person name="Medvecky M."/>
            <person name="Cejkova D."/>
            <person name="Polansky O."/>
            <person name="Karasova D."/>
            <person name="Kubasova T."/>
            <person name="Cizek A."/>
            <person name="Rychlik I."/>
        </authorList>
    </citation>
    <scope>NUCLEOTIDE SEQUENCE</scope>
    <source>
        <strain evidence="6">An149</strain>
    </source>
</reference>
<dbReference type="InterPro" id="IPR010992">
    <property type="entry name" value="IHF-like_DNA-bd_dom_sf"/>
</dbReference>
<reference evidence="8" key="1">
    <citation type="submission" date="2017-04" db="EMBL/GenBank/DDBJ databases">
        <title>Function of individual gut microbiota members based on whole genome sequencing of pure cultures obtained from chicken caecum.</title>
        <authorList>
            <person name="Medvecky M."/>
            <person name="Cejkova D."/>
            <person name="Polansky O."/>
            <person name="Karasova D."/>
            <person name="Kubasova T."/>
            <person name="Cizek A."/>
            <person name="Rychlik I."/>
        </authorList>
    </citation>
    <scope>NUCLEOTIDE SEQUENCE [LARGE SCALE GENOMIC DNA]</scope>
    <source>
        <strain evidence="8">An149</strain>
    </source>
</reference>
<dbReference type="EMBL" id="DYWV01000353">
    <property type="protein sequence ID" value="HJF41289.1"/>
    <property type="molecule type" value="Genomic_DNA"/>
</dbReference>
<dbReference type="GO" id="GO:0030261">
    <property type="term" value="P:chromosome condensation"/>
    <property type="evidence" value="ECO:0007669"/>
    <property type="project" value="UniProtKB-KW"/>
</dbReference>
<reference evidence="7 9" key="3">
    <citation type="submission" date="2018-08" db="EMBL/GenBank/DDBJ databases">
        <title>A genome reference for cultivated species of the human gut microbiota.</title>
        <authorList>
            <person name="Zou Y."/>
            <person name="Xue W."/>
            <person name="Luo G."/>
        </authorList>
    </citation>
    <scope>NUCLEOTIDE SEQUENCE [LARGE SCALE GENOMIC DNA]</scope>
    <source>
        <strain evidence="7 9">OM02-6</strain>
    </source>
</reference>
<dbReference type="InterPro" id="IPR000119">
    <property type="entry name" value="Hist_DNA-bd"/>
</dbReference>
<organism evidence="6 8">
    <name type="scientific">Thomasclavelia spiroformis</name>
    <dbReference type="NCBI Taxonomy" id="29348"/>
    <lineage>
        <taxon>Bacteria</taxon>
        <taxon>Bacillati</taxon>
        <taxon>Bacillota</taxon>
        <taxon>Erysipelotrichia</taxon>
        <taxon>Erysipelotrichales</taxon>
        <taxon>Coprobacillaceae</taxon>
        <taxon>Thomasclavelia</taxon>
    </lineage>
</organism>
<dbReference type="Proteomes" id="UP000196258">
    <property type="component" value="Unassembled WGS sequence"/>
</dbReference>
<sequence length="91" mass="9848">MNKTELVEAIASNTNMTKTDVDKVITSFIEVVTDALVKGEKVSLKGFGNFEIRERGERTGRNPRTGETMTISASKAPAFKASSALKNAVNK</sequence>
<accession>A0A1Y4QAM5</accession>
<dbReference type="AlphaFoldDB" id="A0A1Y4QAM5"/>
<dbReference type="GeneID" id="94018478"/>
<dbReference type="EMBL" id="QSVF01000016">
    <property type="protein sequence ID" value="RGO09234.1"/>
    <property type="molecule type" value="Genomic_DNA"/>
</dbReference>
<dbReference type="SMART" id="SM00411">
    <property type="entry name" value="BHL"/>
    <property type="match status" value="1"/>
</dbReference>
<keyword evidence="2" id="KW-0226">DNA condensation</keyword>
<dbReference type="SUPFAM" id="SSF47729">
    <property type="entry name" value="IHF-like DNA-binding proteins"/>
    <property type="match status" value="1"/>
</dbReference>
<evidence type="ECO:0000313" key="5">
    <source>
        <dbReference type="EMBL" id="HJF41289.1"/>
    </source>
</evidence>
<dbReference type="CDD" id="cd13831">
    <property type="entry name" value="HU"/>
    <property type="match status" value="1"/>
</dbReference>
<dbReference type="PANTHER" id="PTHR33175:SF3">
    <property type="entry name" value="DNA-BINDING PROTEIN HU-BETA"/>
    <property type="match status" value="1"/>
</dbReference>
<dbReference type="PRINTS" id="PR01727">
    <property type="entry name" value="DNABINDINGHU"/>
</dbReference>
<comment type="caution">
    <text evidence="6">The sequence shown here is derived from an EMBL/GenBank/DDBJ whole genome shotgun (WGS) entry which is preliminary data.</text>
</comment>
<keyword evidence="3 5" id="KW-0238">DNA-binding</keyword>
<name>A0A1Y4QAM5_9FIRM</name>
<evidence type="ECO:0000256" key="4">
    <source>
        <dbReference type="RuleBase" id="RU003939"/>
    </source>
</evidence>
<dbReference type="RefSeq" id="WP_004610106.1">
    <property type="nucleotide sequence ID" value="NZ_CABKNM010000003.1"/>
</dbReference>
<dbReference type="PANTHER" id="PTHR33175">
    <property type="entry name" value="DNA-BINDING PROTEIN HU"/>
    <property type="match status" value="1"/>
</dbReference>
<evidence type="ECO:0000256" key="2">
    <source>
        <dbReference type="ARBA" id="ARBA00023067"/>
    </source>
</evidence>
<dbReference type="InterPro" id="IPR020816">
    <property type="entry name" value="Histone-like_DNA-bd_CS"/>
</dbReference>
<evidence type="ECO:0000313" key="7">
    <source>
        <dbReference type="EMBL" id="RGO09234.1"/>
    </source>
</evidence>
<reference evidence="5" key="4">
    <citation type="journal article" date="2021" name="PeerJ">
        <title>Extensive microbial diversity within the chicken gut microbiome revealed by metagenomics and culture.</title>
        <authorList>
            <person name="Gilroy R."/>
            <person name="Ravi A."/>
            <person name="Getino M."/>
            <person name="Pursley I."/>
            <person name="Horton D.L."/>
            <person name="Alikhan N.F."/>
            <person name="Baker D."/>
            <person name="Gharbi K."/>
            <person name="Hall N."/>
            <person name="Watson M."/>
            <person name="Adriaenssens E.M."/>
            <person name="Foster-Nyarko E."/>
            <person name="Jarju S."/>
            <person name="Secka A."/>
            <person name="Antonio M."/>
            <person name="Oren A."/>
            <person name="Chaudhuri R.R."/>
            <person name="La Ragione R."/>
            <person name="Hildebrand F."/>
            <person name="Pallen M.J."/>
        </authorList>
    </citation>
    <scope>NUCLEOTIDE SEQUENCE</scope>
    <source>
        <strain evidence="5">CHK193-16274</strain>
    </source>
</reference>
<dbReference type="GO" id="GO:0030527">
    <property type="term" value="F:structural constituent of chromatin"/>
    <property type="evidence" value="ECO:0007669"/>
    <property type="project" value="InterPro"/>
</dbReference>
<dbReference type="EMBL" id="NFLB01000012">
    <property type="protein sequence ID" value="OUQ04355.1"/>
    <property type="molecule type" value="Genomic_DNA"/>
</dbReference>
<dbReference type="GO" id="GO:0003677">
    <property type="term" value="F:DNA binding"/>
    <property type="evidence" value="ECO:0007669"/>
    <property type="project" value="UniProtKB-KW"/>
</dbReference>
<dbReference type="Pfam" id="PF00216">
    <property type="entry name" value="Bac_DNA_binding"/>
    <property type="match status" value="1"/>
</dbReference>
<gene>
    <name evidence="6" type="ORF">B5E91_10600</name>
    <name evidence="7" type="ORF">DXB31_07420</name>
    <name evidence="5" type="ORF">K8V91_10215</name>
</gene>
<comment type="similarity">
    <text evidence="1 4">Belongs to the bacterial histone-like protein family.</text>
</comment>
<reference evidence="5" key="5">
    <citation type="submission" date="2021-09" db="EMBL/GenBank/DDBJ databases">
        <authorList>
            <person name="Gilroy R."/>
        </authorList>
    </citation>
    <scope>NUCLEOTIDE SEQUENCE</scope>
    <source>
        <strain evidence="5">CHK193-16274</strain>
    </source>
</reference>
<protein>
    <submittedName>
        <fullName evidence="5">HU family DNA-binding protein</fullName>
    </submittedName>
    <submittedName>
        <fullName evidence="6">Integration host factor subunit alpha</fullName>
    </submittedName>
</protein>
<evidence type="ECO:0000313" key="9">
    <source>
        <dbReference type="Proteomes" id="UP000261087"/>
    </source>
</evidence>
<evidence type="ECO:0000256" key="1">
    <source>
        <dbReference type="ARBA" id="ARBA00010529"/>
    </source>
</evidence>
<proteinExistence type="inferred from homology"/>
<dbReference type="Proteomes" id="UP000261087">
    <property type="component" value="Unassembled WGS sequence"/>
</dbReference>
<evidence type="ECO:0000256" key="3">
    <source>
        <dbReference type="ARBA" id="ARBA00023125"/>
    </source>
</evidence>
<dbReference type="Proteomes" id="UP000749320">
    <property type="component" value="Unassembled WGS sequence"/>
</dbReference>
<dbReference type="PROSITE" id="PS00045">
    <property type="entry name" value="HISTONE_LIKE"/>
    <property type="match status" value="1"/>
</dbReference>
<evidence type="ECO:0000313" key="8">
    <source>
        <dbReference type="Proteomes" id="UP000196258"/>
    </source>
</evidence>
<dbReference type="Gene3D" id="4.10.520.10">
    <property type="entry name" value="IHF-like DNA-binding proteins"/>
    <property type="match status" value="1"/>
</dbReference>
<evidence type="ECO:0000313" key="6">
    <source>
        <dbReference type="EMBL" id="OUQ04355.1"/>
    </source>
</evidence>